<reference evidence="2 3" key="1">
    <citation type="submission" date="2024-09" db="EMBL/GenBank/DDBJ databases">
        <authorList>
            <person name="Sun Q."/>
            <person name="Mori K."/>
        </authorList>
    </citation>
    <scope>NUCLEOTIDE SEQUENCE [LARGE SCALE GENOMIC DNA]</scope>
    <source>
        <strain evidence="2 3">CECT 7955</strain>
    </source>
</reference>
<dbReference type="Proteomes" id="UP001589607">
    <property type="component" value="Unassembled WGS sequence"/>
</dbReference>
<dbReference type="RefSeq" id="WP_236458508.1">
    <property type="nucleotide sequence ID" value="NZ_CBCSGE010000001.1"/>
</dbReference>
<feature type="signal peptide" evidence="1">
    <location>
        <begin position="1"/>
        <end position="18"/>
    </location>
</feature>
<evidence type="ECO:0008006" key="4">
    <source>
        <dbReference type="Google" id="ProtNLM"/>
    </source>
</evidence>
<keyword evidence="3" id="KW-1185">Reference proteome</keyword>
<evidence type="ECO:0000313" key="3">
    <source>
        <dbReference type="Proteomes" id="UP001589607"/>
    </source>
</evidence>
<dbReference type="PROSITE" id="PS51257">
    <property type="entry name" value="PROKAR_LIPOPROTEIN"/>
    <property type="match status" value="1"/>
</dbReference>
<keyword evidence="1" id="KW-0732">Signal</keyword>
<protein>
    <recommendedName>
        <fullName evidence="4">Lipoprotein</fullName>
    </recommendedName>
</protein>
<evidence type="ECO:0000256" key="1">
    <source>
        <dbReference type="SAM" id="SignalP"/>
    </source>
</evidence>
<name>A0ABV5GTQ8_9FLAO</name>
<organism evidence="2 3">
    <name type="scientific">Flavobacterium jumunjinense</name>
    <dbReference type="NCBI Taxonomy" id="998845"/>
    <lineage>
        <taxon>Bacteria</taxon>
        <taxon>Pseudomonadati</taxon>
        <taxon>Bacteroidota</taxon>
        <taxon>Flavobacteriia</taxon>
        <taxon>Flavobacteriales</taxon>
        <taxon>Flavobacteriaceae</taxon>
        <taxon>Flavobacterium</taxon>
    </lineage>
</organism>
<accession>A0ABV5GTQ8</accession>
<comment type="caution">
    <text evidence="2">The sequence shown here is derived from an EMBL/GenBank/DDBJ whole genome shotgun (WGS) entry which is preliminary data.</text>
</comment>
<sequence>MKKIKKLLFILLTLSFFASCGPRRYKCGPYRRCNVEFKQQNIDLENNIFC</sequence>
<proteinExistence type="predicted"/>
<feature type="chain" id="PRO_5046908936" description="Lipoprotein" evidence="1">
    <location>
        <begin position="19"/>
        <end position="50"/>
    </location>
</feature>
<evidence type="ECO:0000313" key="2">
    <source>
        <dbReference type="EMBL" id="MFB9098773.1"/>
    </source>
</evidence>
<dbReference type="EMBL" id="JBHMEY010000094">
    <property type="protein sequence ID" value="MFB9098773.1"/>
    <property type="molecule type" value="Genomic_DNA"/>
</dbReference>
<gene>
    <name evidence="2" type="ORF">ACFFVF_19890</name>
</gene>